<keyword evidence="2" id="KW-1185">Reference proteome</keyword>
<protein>
    <submittedName>
        <fullName evidence="1">Uncharacterized protein</fullName>
    </submittedName>
</protein>
<organism evidence="1 2">
    <name type="scientific">Streptomyces ziwulingensis</name>
    <dbReference type="NCBI Taxonomy" id="1045501"/>
    <lineage>
        <taxon>Bacteria</taxon>
        <taxon>Bacillati</taxon>
        <taxon>Actinomycetota</taxon>
        <taxon>Actinomycetes</taxon>
        <taxon>Kitasatosporales</taxon>
        <taxon>Streptomycetaceae</taxon>
        <taxon>Streptomyces</taxon>
    </lineage>
</organism>
<proteinExistence type="predicted"/>
<evidence type="ECO:0000313" key="2">
    <source>
        <dbReference type="Proteomes" id="UP001501265"/>
    </source>
</evidence>
<gene>
    <name evidence="1" type="ORF">GCM10023220_32370</name>
</gene>
<dbReference type="RefSeq" id="WP_345620332.1">
    <property type="nucleotide sequence ID" value="NZ_BAABIG010000026.1"/>
</dbReference>
<name>A0ABP9BZP3_9ACTN</name>
<reference evidence="2" key="1">
    <citation type="journal article" date="2019" name="Int. J. Syst. Evol. Microbiol.">
        <title>The Global Catalogue of Microorganisms (GCM) 10K type strain sequencing project: providing services to taxonomists for standard genome sequencing and annotation.</title>
        <authorList>
            <consortium name="The Broad Institute Genomics Platform"/>
            <consortium name="The Broad Institute Genome Sequencing Center for Infectious Disease"/>
            <person name="Wu L."/>
            <person name="Ma J."/>
        </authorList>
    </citation>
    <scope>NUCLEOTIDE SEQUENCE [LARGE SCALE GENOMIC DNA]</scope>
    <source>
        <strain evidence="2">JCM 18081</strain>
    </source>
</reference>
<comment type="caution">
    <text evidence="1">The sequence shown here is derived from an EMBL/GenBank/DDBJ whole genome shotgun (WGS) entry which is preliminary data.</text>
</comment>
<accession>A0ABP9BZP3</accession>
<evidence type="ECO:0000313" key="1">
    <source>
        <dbReference type="EMBL" id="GAA4801263.1"/>
    </source>
</evidence>
<sequence length="75" mass="8812">MIRRACRTCRTMQDFVKLTEEERAAVRAERGRRHYVHDLWRCTAEGCAWYQPYLHTDGGGLLPERFRRQAATAEG</sequence>
<dbReference type="EMBL" id="BAABIG010000026">
    <property type="protein sequence ID" value="GAA4801263.1"/>
    <property type="molecule type" value="Genomic_DNA"/>
</dbReference>
<dbReference type="Proteomes" id="UP001501265">
    <property type="component" value="Unassembled WGS sequence"/>
</dbReference>